<evidence type="ECO:0000313" key="2">
    <source>
        <dbReference type="Proteomes" id="UP000295252"/>
    </source>
</evidence>
<dbReference type="AlphaFoldDB" id="A0A068TXE5"/>
<dbReference type="InParanoid" id="A0A068TXE5"/>
<dbReference type="PhylomeDB" id="A0A068TXE5"/>
<dbReference type="Gramene" id="CDP00931">
    <property type="protein sequence ID" value="CDP00931"/>
    <property type="gene ID" value="GSCOC_T00034388001"/>
</dbReference>
<evidence type="ECO:0000313" key="1">
    <source>
        <dbReference type="EMBL" id="CDP00931.1"/>
    </source>
</evidence>
<dbReference type="EMBL" id="HG739090">
    <property type="protein sequence ID" value="CDP00931.1"/>
    <property type="molecule type" value="Genomic_DNA"/>
</dbReference>
<dbReference type="STRING" id="49390.A0A068TXE5"/>
<proteinExistence type="predicted"/>
<sequence length="397" mass="44086">MNFVKGVADLIRRTSAGQSGDFASASRSERFSLPSPKIRFSEVGDEAILNTLWDRYDNSFDKVEKRKLFYVFLKQFLIVYRNWEPPNVGQSPDHASSALPVEYSAHPSDVVIGCSNGHPSEIIHVLAEEVTQITAMVTESNSGSHMSTITYEGLPVLDALAVITRSMHNCRVFGFYGGVQKLTALLKGTSIGLCDFSFRFINIYLTLRDVYISATVVQLKTISSALSADESLPTSLVDKSVILQKILIHVVLVLCSFIDLHSGEYENTQLNNSSWVFYEPKTGATSPQSSTSVKAPYSETLLQWHHRAIVLLMEAGGLNWLVELLRVLRRLIMKEQWIDLSLQYLTLRTLKMSLADNPRGQNHFRSIGGLEVLLDGLGVSSNNAIRPGNSSFPGVVR</sequence>
<dbReference type="OMA" id="FRFINIY"/>
<organism evidence="1 2">
    <name type="scientific">Coffea canephora</name>
    <name type="common">Robusta coffee</name>
    <dbReference type="NCBI Taxonomy" id="49390"/>
    <lineage>
        <taxon>Eukaryota</taxon>
        <taxon>Viridiplantae</taxon>
        <taxon>Streptophyta</taxon>
        <taxon>Embryophyta</taxon>
        <taxon>Tracheophyta</taxon>
        <taxon>Spermatophyta</taxon>
        <taxon>Magnoliopsida</taxon>
        <taxon>eudicotyledons</taxon>
        <taxon>Gunneridae</taxon>
        <taxon>Pentapetalae</taxon>
        <taxon>asterids</taxon>
        <taxon>lamiids</taxon>
        <taxon>Gentianales</taxon>
        <taxon>Rubiaceae</taxon>
        <taxon>Ixoroideae</taxon>
        <taxon>Gardenieae complex</taxon>
        <taxon>Bertiereae - Coffeeae clade</taxon>
        <taxon>Coffeeae</taxon>
        <taxon>Coffea</taxon>
    </lineage>
</organism>
<reference evidence="2" key="1">
    <citation type="journal article" date="2014" name="Science">
        <title>The coffee genome provides insight into the convergent evolution of caffeine biosynthesis.</title>
        <authorList>
            <person name="Denoeud F."/>
            <person name="Carretero-Paulet L."/>
            <person name="Dereeper A."/>
            <person name="Droc G."/>
            <person name="Guyot R."/>
            <person name="Pietrella M."/>
            <person name="Zheng C."/>
            <person name="Alberti A."/>
            <person name="Anthony F."/>
            <person name="Aprea G."/>
            <person name="Aury J.M."/>
            <person name="Bento P."/>
            <person name="Bernard M."/>
            <person name="Bocs S."/>
            <person name="Campa C."/>
            <person name="Cenci A."/>
            <person name="Combes M.C."/>
            <person name="Crouzillat D."/>
            <person name="Da Silva C."/>
            <person name="Daddiego L."/>
            <person name="De Bellis F."/>
            <person name="Dussert S."/>
            <person name="Garsmeur O."/>
            <person name="Gayraud T."/>
            <person name="Guignon V."/>
            <person name="Jahn K."/>
            <person name="Jamilloux V."/>
            <person name="Joet T."/>
            <person name="Labadie K."/>
            <person name="Lan T."/>
            <person name="Leclercq J."/>
            <person name="Lepelley M."/>
            <person name="Leroy T."/>
            <person name="Li L.T."/>
            <person name="Librado P."/>
            <person name="Lopez L."/>
            <person name="Munoz A."/>
            <person name="Noel B."/>
            <person name="Pallavicini A."/>
            <person name="Perrotta G."/>
            <person name="Poncet V."/>
            <person name="Pot D."/>
            <person name="Priyono X."/>
            <person name="Rigoreau M."/>
            <person name="Rouard M."/>
            <person name="Rozas J."/>
            <person name="Tranchant-Dubreuil C."/>
            <person name="VanBuren R."/>
            <person name="Zhang Q."/>
            <person name="Andrade A.C."/>
            <person name="Argout X."/>
            <person name="Bertrand B."/>
            <person name="de Kochko A."/>
            <person name="Graziosi G."/>
            <person name="Henry R.J."/>
            <person name="Jayarama X."/>
            <person name="Ming R."/>
            <person name="Nagai C."/>
            <person name="Rounsley S."/>
            <person name="Sankoff D."/>
            <person name="Giuliano G."/>
            <person name="Albert V.A."/>
            <person name="Wincker P."/>
            <person name="Lashermes P."/>
        </authorList>
    </citation>
    <scope>NUCLEOTIDE SEQUENCE [LARGE SCALE GENOMIC DNA]</scope>
    <source>
        <strain evidence="2">cv. DH200-94</strain>
    </source>
</reference>
<keyword evidence="2" id="KW-1185">Reference proteome</keyword>
<name>A0A068TXE5_COFCA</name>
<accession>A0A068TXE5</accession>
<protein>
    <submittedName>
        <fullName evidence="1">Uncharacterized protein</fullName>
    </submittedName>
</protein>
<gene>
    <name evidence="1" type="ORF">GSCOC_T00034388001</name>
</gene>
<dbReference type="OrthoDB" id="26681at2759"/>
<dbReference type="Proteomes" id="UP000295252">
    <property type="component" value="Chromosome II"/>
</dbReference>